<feature type="region of interest" description="Disordered" evidence="1">
    <location>
        <begin position="207"/>
        <end position="247"/>
    </location>
</feature>
<gene>
    <name evidence="3" type="ORF">CRT60_00960</name>
</gene>
<comment type="caution">
    <text evidence="3">The sequence shown here is derived from an EMBL/GenBank/DDBJ whole genome shotgun (WGS) entry which is preliminary data.</text>
</comment>
<evidence type="ECO:0000259" key="2">
    <source>
        <dbReference type="Pfam" id="PF13391"/>
    </source>
</evidence>
<organism evidence="3 4">
    <name type="scientific">Azospirillum palustre</name>
    <dbReference type="NCBI Taxonomy" id="2044885"/>
    <lineage>
        <taxon>Bacteria</taxon>
        <taxon>Pseudomonadati</taxon>
        <taxon>Pseudomonadota</taxon>
        <taxon>Alphaproteobacteria</taxon>
        <taxon>Rhodospirillales</taxon>
        <taxon>Azospirillaceae</taxon>
        <taxon>Azospirillum</taxon>
    </lineage>
</organism>
<evidence type="ECO:0000313" key="4">
    <source>
        <dbReference type="Proteomes" id="UP000225379"/>
    </source>
</evidence>
<reference evidence="4" key="1">
    <citation type="submission" date="2017-10" db="EMBL/GenBank/DDBJ databases">
        <authorList>
            <person name="Kravchenko I.K."/>
            <person name="Grouzdev D.S."/>
        </authorList>
    </citation>
    <scope>NUCLEOTIDE SEQUENCE [LARGE SCALE GENOMIC DNA]</scope>
    <source>
        <strain evidence="4">B2</strain>
    </source>
</reference>
<protein>
    <recommendedName>
        <fullName evidence="2">HNH nuclease domain-containing protein</fullName>
    </recommendedName>
</protein>
<feature type="domain" description="HNH nuclease" evidence="2">
    <location>
        <begin position="294"/>
        <end position="343"/>
    </location>
</feature>
<dbReference type="Pfam" id="PF13391">
    <property type="entry name" value="HNH_2"/>
    <property type="match status" value="1"/>
</dbReference>
<dbReference type="EMBL" id="PDKW01000036">
    <property type="protein sequence ID" value="PGH59234.1"/>
    <property type="molecule type" value="Genomic_DNA"/>
</dbReference>
<dbReference type="Proteomes" id="UP000225379">
    <property type="component" value="Unassembled WGS sequence"/>
</dbReference>
<proteinExistence type="predicted"/>
<evidence type="ECO:0000313" key="3">
    <source>
        <dbReference type="EMBL" id="PGH59234.1"/>
    </source>
</evidence>
<sequence length="407" mass="44625">MFERRKPLPGSGTMMRSTRRSRSCWMVAFTSATPAGEAASAGTTAGSKSGLGIARDLIVREDQSIEAVPGESNFPETNSGENGRHNVRSNMRRREAAPHIQEPPVAEPSAERAPIPRDVLEIISNVYGDLLKAGRWTAAARLLRGFPELFGAVYVYQRLREVMASQSNSPRPTRKAALQQAEVVLREAKRSDASVWRARRALGITRGRSSSTPLATSTTPAANRQMPRQPREQPAAGTLQRDVPVPPALPEPHLREEWIPPEEDARRLVEQVTAVRPQQARFGAALIAAYGGACTVTGTTVAVTLEAAHIVPHRGAATDIVQNGLLLRTDLHALFDADLLGVDPDDLGVRVHRDLLGTEYAMLEMRPLRLPRDVAAHPSKPALRWRYIRFLERCRRAEMAALGLPAD</sequence>
<name>A0A2B8BD09_9PROT</name>
<evidence type="ECO:0000256" key="1">
    <source>
        <dbReference type="SAM" id="MobiDB-lite"/>
    </source>
</evidence>
<keyword evidence="4" id="KW-1185">Reference proteome</keyword>
<feature type="region of interest" description="Disordered" evidence="1">
    <location>
        <begin position="65"/>
        <end position="112"/>
    </location>
</feature>
<accession>A0A2B8BD09</accession>
<feature type="compositionally biased region" description="Low complexity" evidence="1">
    <location>
        <begin position="209"/>
        <end position="222"/>
    </location>
</feature>
<dbReference type="InterPro" id="IPR003615">
    <property type="entry name" value="HNH_nuc"/>
</dbReference>
<dbReference type="AlphaFoldDB" id="A0A2B8BD09"/>